<evidence type="ECO:0000256" key="1">
    <source>
        <dbReference type="SAM" id="SignalP"/>
    </source>
</evidence>
<dbReference type="EMBL" id="KQ947423">
    <property type="protein sequence ID" value="KUJ12979.1"/>
    <property type="molecule type" value="Genomic_DNA"/>
</dbReference>
<dbReference type="OrthoDB" id="3556769at2759"/>
<keyword evidence="1" id="KW-0732">Signal</keyword>
<protein>
    <submittedName>
        <fullName evidence="2">Uncharacterized protein</fullName>
    </submittedName>
</protein>
<feature type="signal peptide" evidence="1">
    <location>
        <begin position="1"/>
        <end position="17"/>
    </location>
</feature>
<organism evidence="2 3">
    <name type="scientific">Mollisia scopiformis</name>
    <name type="common">Conifer needle endophyte fungus</name>
    <name type="synonym">Phialocephala scopiformis</name>
    <dbReference type="NCBI Taxonomy" id="149040"/>
    <lineage>
        <taxon>Eukaryota</taxon>
        <taxon>Fungi</taxon>
        <taxon>Dikarya</taxon>
        <taxon>Ascomycota</taxon>
        <taxon>Pezizomycotina</taxon>
        <taxon>Leotiomycetes</taxon>
        <taxon>Helotiales</taxon>
        <taxon>Mollisiaceae</taxon>
        <taxon>Mollisia</taxon>
    </lineage>
</organism>
<proteinExistence type="predicted"/>
<sequence length="281" mass="29193">MKSPLYSITALVLGALAQNATELASTCPEVLVFNSTNIASLVPCTLLNYRCGVQPEYSSPNGSDRIIWNATASGPPAAGCTPYSFQIEVDESINGSLSIPNITNVASAVFEGGPVEDLNLTSLALDDLVTIGGDFYFKLADNLASLSVPRLTSVGDLEFHLGGENPASIDLSFPSLVSAANGIILEGNIDSIDLPVLSSAFEVNITSTGKLDCVSLAKSVVDTLVPVGKSANNTVICNSPQGSVTTYKAAKPTSGSERSFRLRGDLKVLGAFLGLLIITSC</sequence>
<dbReference type="AlphaFoldDB" id="A0A194WZ54"/>
<dbReference type="RefSeq" id="XP_018067334.1">
    <property type="nucleotide sequence ID" value="XM_018220306.1"/>
</dbReference>
<dbReference type="Proteomes" id="UP000070700">
    <property type="component" value="Unassembled WGS sequence"/>
</dbReference>
<dbReference type="GeneID" id="28830032"/>
<dbReference type="KEGG" id="psco:LY89DRAFT_737880"/>
<feature type="chain" id="PRO_5008267641" evidence="1">
    <location>
        <begin position="18"/>
        <end position="281"/>
    </location>
</feature>
<evidence type="ECO:0000313" key="2">
    <source>
        <dbReference type="EMBL" id="KUJ12979.1"/>
    </source>
</evidence>
<gene>
    <name evidence="2" type="ORF">LY89DRAFT_737880</name>
</gene>
<keyword evidence="3" id="KW-1185">Reference proteome</keyword>
<dbReference type="InParanoid" id="A0A194WZ54"/>
<accession>A0A194WZ54</accession>
<reference evidence="2 3" key="1">
    <citation type="submission" date="2015-10" db="EMBL/GenBank/DDBJ databases">
        <title>Full genome of DAOMC 229536 Phialocephala scopiformis, a fungal endophyte of spruce producing the potent anti-insectan compound rugulosin.</title>
        <authorList>
            <consortium name="DOE Joint Genome Institute"/>
            <person name="Walker A.K."/>
            <person name="Frasz S.L."/>
            <person name="Seifert K.A."/>
            <person name="Miller J.D."/>
            <person name="Mondo S.J."/>
            <person name="Labutti K."/>
            <person name="Lipzen A."/>
            <person name="Dockter R."/>
            <person name="Kennedy M."/>
            <person name="Grigoriev I.V."/>
            <person name="Spatafora J.W."/>
        </authorList>
    </citation>
    <scope>NUCLEOTIDE SEQUENCE [LARGE SCALE GENOMIC DNA]</scope>
    <source>
        <strain evidence="2 3">CBS 120377</strain>
    </source>
</reference>
<name>A0A194WZ54_MOLSC</name>
<evidence type="ECO:0000313" key="3">
    <source>
        <dbReference type="Proteomes" id="UP000070700"/>
    </source>
</evidence>